<organism evidence="1 2">
    <name type="scientific">Entomophthora muscae</name>
    <dbReference type="NCBI Taxonomy" id="34485"/>
    <lineage>
        <taxon>Eukaryota</taxon>
        <taxon>Fungi</taxon>
        <taxon>Fungi incertae sedis</taxon>
        <taxon>Zoopagomycota</taxon>
        <taxon>Entomophthoromycotina</taxon>
        <taxon>Entomophthoromycetes</taxon>
        <taxon>Entomophthorales</taxon>
        <taxon>Entomophthoraceae</taxon>
        <taxon>Entomophthora</taxon>
    </lineage>
</organism>
<dbReference type="EMBL" id="QTSX02004995">
    <property type="protein sequence ID" value="KAJ9062701.1"/>
    <property type="molecule type" value="Genomic_DNA"/>
</dbReference>
<keyword evidence="2" id="KW-1185">Reference proteome</keyword>
<name>A0ACC2SJY5_9FUNG</name>
<protein>
    <submittedName>
        <fullName evidence="1">Uncharacterized protein</fullName>
    </submittedName>
</protein>
<proteinExistence type="predicted"/>
<accession>A0ACC2SJY5</accession>
<evidence type="ECO:0000313" key="1">
    <source>
        <dbReference type="EMBL" id="KAJ9062701.1"/>
    </source>
</evidence>
<dbReference type="Proteomes" id="UP001165960">
    <property type="component" value="Unassembled WGS sequence"/>
</dbReference>
<evidence type="ECO:0000313" key="2">
    <source>
        <dbReference type="Proteomes" id="UP001165960"/>
    </source>
</evidence>
<sequence length="94" mass="10328">MESCHKGSFSQFLRKNGYGKLLGSDIVVSSTAIITLRISMTKRGSGNSSCVLLIPEFIQEIVGGLFAYLRKVKETTDSAALEQVNDHQTLTRSF</sequence>
<reference evidence="1" key="1">
    <citation type="submission" date="2022-04" db="EMBL/GenBank/DDBJ databases">
        <title>Genome of the entomopathogenic fungus Entomophthora muscae.</title>
        <authorList>
            <person name="Elya C."/>
            <person name="Lovett B.R."/>
            <person name="Lee E."/>
            <person name="Macias A.M."/>
            <person name="Hajek A.E."/>
            <person name="De Bivort B.L."/>
            <person name="Kasson M.T."/>
            <person name="De Fine Licht H.H."/>
            <person name="Stajich J.E."/>
        </authorList>
    </citation>
    <scope>NUCLEOTIDE SEQUENCE</scope>
    <source>
        <strain evidence="1">Berkeley</strain>
    </source>
</reference>
<gene>
    <name evidence="1" type="ORF">DSO57_1008152</name>
</gene>
<comment type="caution">
    <text evidence="1">The sequence shown here is derived from an EMBL/GenBank/DDBJ whole genome shotgun (WGS) entry which is preliminary data.</text>
</comment>